<dbReference type="Proteomes" id="UP000237911">
    <property type="component" value="Unassembled WGS sequence"/>
</dbReference>
<evidence type="ECO:0000313" key="2">
    <source>
        <dbReference type="Proteomes" id="UP000237911"/>
    </source>
</evidence>
<reference evidence="1 2" key="1">
    <citation type="submission" date="2018-02" db="EMBL/GenBank/DDBJ databases">
        <title>Draft genome sequence of Mycobacterium virginiense isolated from mud of a swine farm in Japan.</title>
        <authorList>
            <person name="Ohya K."/>
        </authorList>
    </citation>
    <scope>NUCLEOTIDE SEQUENCE [LARGE SCALE GENOMIC DNA]</scope>
    <source>
        <strain evidence="1 2">GF75</strain>
    </source>
</reference>
<gene>
    <name evidence="1" type="ORF">C5U48_05700</name>
</gene>
<dbReference type="AlphaFoldDB" id="A0A9X7NZI9"/>
<dbReference type="EMBL" id="PUEV01000017">
    <property type="protein sequence ID" value="PQM53123.1"/>
    <property type="molecule type" value="Genomic_DNA"/>
</dbReference>
<accession>A0A9X7NZI9</accession>
<keyword evidence="2" id="KW-1185">Reference proteome</keyword>
<protein>
    <submittedName>
        <fullName evidence="1">Uncharacterized protein</fullName>
    </submittedName>
</protein>
<comment type="caution">
    <text evidence="1">The sequence shown here is derived from an EMBL/GenBank/DDBJ whole genome shotgun (WGS) entry which is preliminary data.</text>
</comment>
<proteinExistence type="predicted"/>
<name>A0A9X7NZI9_9MYCO</name>
<organism evidence="1 2">
    <name type="scientific">Mycolicibacter virginiensis</name>
    <dbReference type="NCBI Taxonomy" id="1795032"/>
    <lineage>
        <taxon>Bacteria</taxon>
        <taxon>Bacillati</taxon>
        <taxon>Actinomycetota</taxon>
        <taxon>Actinomycetes</taxon>
        <taxon>Mycobacteriales</taxon>
        <taxon>Mycobacteriaceae</taxon>
        <taxon>Mycolicibacter</taxon>
    </lineage>
</organism>
<evidence type="ECO:0000313" key="1">
    <source>
        <dbReference type="EMBL" id="PQM53123.1"/>
    </source>
</evidence>
<sequence>MTTSGARSSEHPMVALAADTLERLIRNDNEYVNWRGRLTLLGLAIHDENAELGRDLMDAAVTDSVDIERVRGLVSAVHDAMLRWL</sequence>